<feature type="transmembrane region" description="Helical" evidence="1">
    <location>
        <begin position="127"/>
        <end position="150"/>
    </location>
</feature>
<keyword evidence="1" id="KW-0812">Transmembrane</keyword>
<keyword evidence="4" id="KW-1185">Reference proteome</keyword>
<feature type="transmembrane region" description="Helical" evidence="1">
    <location>
        <begin position="56"/>
        <end position="82"/>
    </location>
</feature>
<feature type="transmembrane region" description="Helical" evidence="1">
    <location>
        <begin position="16"/>
        <end position="44"/>
    </location>
</feature>
<name>A0A4V2K6P7_9APHY</name>
<organism evidence="3 4">
    <name type="scientific">Dichomitus squalens</name>
    <dbReference type="NCBI Taxonomy" id="114155"/>
    <lineage>
        <taxon>Eukaryota</taxon>
        <taxon>Fungi</taxon>
        <taxon>Dikarya</taxon>
        <taxon>Basidiomycota</taxon>
        <taxon>Agaricomycotina</taxon>
        <taxon>Agaricomycetes</taxon>
        <taxon>Polyporales</taxon>
        <taxon>Polyporaceae</taxon>
        <taxon>Dichomitus</taxon>
    </lineage>
</organism>
<dbReference type="InterPro" id="IPR045339">
    <property type="entry name" value="DUF6534"/>
</dbReference>
<feature type="domain" description="DUF6534" evidence="2">
    <location>
        <begin position="176"/>
        <end position="263"/>
    </location>
</feature>
<keyword evidence="1" id="KW-0472">Membrane</keyword>
<proteinExistence type="predicted"/>
<protein>
    <recommendedName>
        <fullName evidence="2">DUF6534 domain-containing protein</fullName>
    </recommendedName>
</protein>
<evidence type="ECO:0000256" key="1">
    <source>
        <dbReference type="SAM" id="Phobius"/>
    </source>
</evidence>
<accession>A0A4V2K6P7</accession>
<dbReference type="PANTHER" id="PTHR40465">
    <property type="entry name" value="CHROMOSOME 1, WHOLE GENOME SHOTGUN SEQUENCE"/>
    <property type="match status" value="1"/>
</dbReference>
<dbReference type="PANTHER" id="PTHR40465:SF1">
    <property type="entry name" value="DUF6534 DOMAIN-CONTAINING PROTEIN"/>
    <property type="match status" value="1"/>
</dbReference>
<dbReference type="STRING" id="114155.A0A4V2K6P7"/>
<reference evidence="3 4" key="1">
    <citation type="submission" date="2019-01" db="EMBL/GenBank/DDBJ databases">
        <title>Draft genome sequences of three monokaryotic isolates of the white-rot basidiomycete fungus Dichomitus squalens.</title>
        <authorList>
            <consortium name="DOE Joint Genome Institute"/>
            <person name="Lopez S.C."/>
            <person name="Andreopoulos B."/>
            <person name="Pangilinan J."/>
            <person name="Lipzen A."/>
            <person name="Riley R."/>
            <person name="Ahrendt S."/>
            <person name="Ng V."/>
            <person name="Barry K."/>
            <person name="Daum C."/>
            <person name="Grigoriev I.V."/>
            <person name="Hilden K.S."/>
            <person name="Makela M.R."/>
            <person name="de Vries R.P."/>
        </authorList>
    </citation>
    <scope>NUCLEOTIDE SEQUENCE [LARGE SCALE GENOMIC DNA]</scope>
    <source>
        <strain evidence="3 4">CBS 464.89</strain>
    </source>
</reference>
<feature type="transmembrane region" description="Helical" evidence="1">
    <location>
        <begin position="170"/>
        <end position="191"/>
    </location>
</feature>
<sequence>MAEAISPELALSVNVMGSWGCVLLGAFSSSILWGIACMQIFLYFLIYDKDSVGLKLFIVLVWAFTTADLALSMASMFPPLIVHWGSPEVLIRTQTLLNHHGWISNVVAFCVQMFFLYRIYRFSGNRWLFPLLLLPFALWEIVGSIPLTIWLSRQPPVSITPDPRNINLEIAIRSASAFVDFLITAAMVYLLSTNRHSHIRRTSKMVSRLIIMTVNTGVWTAIIALADVALIAAFPNGLQLFAVELPLNPLYLNALLANLNARRFVRQIDRNPLSFESSLVADLGLYGLDTSSRATTDKRGRRSSLAIRIETTCSIHEDDLDLSKGRVLPMPKDDLTSNDIVQEVNRAAV</sequence>
<gene>
    <name evidence="3" type="ORF">BD310DRAFT_938883</name>
</gene>
<dbReference type="Proteomes" id="UP000292082">
    <property type="component" value="Unassembled WGS sequence"/>
</dbReference>
<evidence type="ECO:0000313" key="4">
    <source>
        <dbReference type="Proteomes" id="UP000292082"/>
    </source>
</evidence>
<feature type="transmembrane region" description="Helical" evidence="1">
    <location>
        <begin position="102"/>
        <end position="120"/>
    </location>
</feature>
<dbReference type="AlphaFoldDB" id="A0A4V2K6P7"/>
<evidence type="ECO:0000259" key="2">
    <source>
        <dbReference type="Pfam" id="PF20152"/>
    </source>
</evidence>
<feature type="transmembrane region" description="Helical" evidence="1">
    <location>
        <begin position="212"/>
        <end position="234"/>
    </location>
</feature>
<dbReference type="EMBL" id="ML145228">
    <property type="protein sequence ID" value="TBU53013.1"/>
    <property type="molecule type" value="Genomic_DNA"/>
</dbReference>
<evidence type="ECO:0000313" key="3">
    <source>
        <dbReference type="EMBL" id="TBU53013.1"/>
    </source>
</evidence>
<dbReference type="Pfam" id="PF20152">
    <property type="entry name" value="DUF6534"/>
    <property type="match status" value="1"/>
</dbReference>
<keyword evidence="1" id="KW-1133">Transmembrane helix</keyword>